<keyword evidence="3 5" id="KW-1133">Transmembrane helix</keyword>
<dbReference type="KEGG" id="sbae:DSM104329_00987"/>
<feature type="transmembrane region" description="Helical" evidence="5">
    <location>
        <begin position="113"/>
        <end position="134"/>
    </location>
</feature>
<evidence type="ECO:0000256" key="4">
    <source>
        <dbReference type="ARBA" id="ARBA00023136"/>
    </source>
</evidence>
<dbReference type="GO" id="GO:0016020">
    <property type="term" value="C:membrane"/>
    <property type="evidence" value="ECO:0007669"/>
    <property type="project" value="UniProtKB-SubCell"/>
</dbReference>
<evidence type="ECO:0000313" key="7">
    <source>
        <dbReference type="EMBL" id="UGS34608.1"/>
    </source>
</evidence>
<reference evidence="7" key="1">
    <citation type="journal article" date="2022" name="Int. J. Syst. Evol. Microbiol.">
        <title>Pseudomonas aegrilactucae sp. nov. and Pseudomonas morbosilactucae sp. nov., pathogens causing bacterial rot of lettuce in Japan.</title>
        <authorList>
            <person name="Sawada H."/>
            <person name="Fujikawa T."/>
            <person name="Satou M."/>
        </authorList>
    </citation>
    <scope>NUCLEOTIDE SEQUENCE</scope>
    <source>
        <strain evidence="7">0166_1</strain>
    </source>
</reference>
<dbReference type="InterPro" id="IPR011990">
    <property type="entry name" value="TPR-like_helical_dom_sf"/>
</dbReference>
<evidence type="ECO:0000256" key="2">
    <source>
        <dbReference type="ARBA" id="ARBA00022692"/>
    </source>
</evidence>
<evidence type="ECO:0000256" key="3">
    <source>
        <dbReference type="ARBA" id="ARBA00022989"/>
    </source>
</evidence>
<dbReference type="Proteomes" id="UP001162834">
    <property type="component" value="Chromosome"/>
</dbReference>
<dbReference type="Pfam" id="PF04932">
    <property type="entry name" value="Wzy_C"/>
    <property type="match status" value="1"/>
</dbReference>
<evidence type="ECO:0000256" key="5">
    <source>
        <dbReference type="SAM" id="Phobius"/>
    </source>
</evidence>
<evidence type="ECO:0000259" key="6">
    <source>
        <dbReference type="Pfam" id="PF04932"/>
    </source>
</evidence>
<feature type="transmembrane region" description="Helical" evidence="5">
    <location>
        <begin position="184"/>
        <end position="202"/>
    </location>
</feature>
<feature type="transmembrane region" description="Helical" evidence="5">
    <location>
        <begin position="488"/>
        <end position="506"/>
    </location>
</feature>
<feature type="transmembrane region" description="Helical" evidence="5">
    <location>
        <begin position="208"/>
        <end position="224"/>
    </location>
</feature>
<dbReference type="SUPFAM" id="SSF48452">
    <property type="entry name" value="TPR-like"/>
    <property type="match status" value="1"/>
</dbReference>
<feature type="transmembrane region" description="Helical" evidence="5">
    <location>
        <begin position="263"/>
        <end position="285"/>
    </location>
</feature>
<evidence type="ECO:0000256" key="1">
    <source>
        <dbReference type="ARBA" id="ARBA00004141"/>
    </source>
</evidence>
<keyword evidence="2 5" id="KW-0812">Transmembrane</keyword>
<name>A0A9E6XUD8_9ACTN</name>
<feature type="transmembrane region" description="Helical" evidence="5">
    <location>
        <begin position="398"/>
        <end position="418"/>
    </location>
</feature>
<organism evidence="7 8">
    <name type="scientific">Capillimicrobium parvum</name>
    <dbReference type="NCBI Taxonomy" id="2884022"/>
    <lineage>
        <taxon>Bacteria</taxon>
        <taxon>Bacillati</taxon>
        <taxon>Actinomycetota</taxon>
        <taxon>Thermoleophilia</taxon>
        <taxon>Solirubrobacterales</taxon>
        <taxon>Capillimicrobiaceae</taxon>
        <taxon>Capillimicrobium</taxon>
    </lineage>
</organism>
<feature type="transmembrane region" description="Helical" evidence="5">
    <location>
        <begin position="430"/>
        <end position="449"/>
    </location>
</feature>
<dbReference type="PANTHER" id="PTHR37422">
    <property type="entry name" value="TEICHURONIC ACID BIOSYNTHESIS PROTEIN TUAE"/>
    <property type="match status" value="1"/>
</dbReference>
<evidence type="ECO:0000313" key="8">
    <source>
        <dbReference type="Proteomes" id="UP001162834"/>
    </source>
</evidence>
<feature type="transmembrane region" description="Helical" evidence="5">
    <location>
        <begin position="231"/>
        <end position="251"/>
    </location>
</feature>
<dbReference type="PANTHER" id="PTHR37422:SF13">
    <property type="entry name" value="LIPOPOLYSACCHARIDE BIOSYNTHESIS PROTEIN PA4999-RELATED"/>
    <property type="match status" value="1"/>
</dbReference>
<dbReference type="RefSeq" id="WP_259314274.1">
    <property type="nucleotide sequence ID" value="NZ_CP087164.1"/>
</dbReference>
<dbReference type="EMBL" id="CP087164">
    <property type="protein sequence ID" value="UGS34608.1"/>
    <property type="molecule type" value="Genomic_DNA"/>
</dbReference>
<dbReference type="AlphaFoldDB" id="A0A9E6XUD8"/>
<dbReference type="InterPro" id="IPR051533">
    <property type="entry name" value="WaaL-like"/>
</dbReference>
<accession>A0A9E6XUD8</accession>
<proteinExistence type="predicted"/>
<feature type="domain" description="O-antigen ligase-related" evidence="6">
    <location>
        <begin position="261"/>
        <end position="406"/>
    </location>
</feature>
<keyword evidence="4 5" id="KW-0472">Membrane</keyword>
<feature type="transmembrane region" description="Helical" evidence="5">
    <location>
        <begin position="34"/>
        <end position="50"/>
    </location>
</feature>
<feature type="transmembrane region" description="Helical" evidence="5">
    <location>
        <begin position="158"/>
        <end position="177"/>
    </location>
</feature>
<protein>
    <recommendedName>
        <fullName evidence="6">O-antigen ligase-related domain-containing protein</fullName>
    </recommendedName>
</protein>
<feature type="transmembrane region" description="Helical" evidence="5">
    <location>
        <begin position="89"/>
        <end position="106"/>
    </location>
</feature>
<keyword evidence="8" id="KW-1185">Reference proteome</keyword>
<feature type="transmembrane region" description="Helical" evidence="5">
    <location>
        <begin position="57"/>
        <end position="77"/>
    </location>
</feature>
<comment type="subcellular location">
    <subcellularLocation>
        <location evidence="1">Membrane</location>
        <topology evidence="1">Multi-pass membrane protein</topology>
    </subcellularLocation>
</comment>
<sequence>MTIGLAVLIASGLLVAALRGGSYAVIPRTQDAIAVWWVIGLSVAFGLLPRHRWSVEVRLAVAGLLGLAAWTALGLLWTDSAERTLEEALRVLSYAGLVMLVAWSFGARDRTRVVVLLTAVAGVVCLLALLSRVAPELLGTQSTSGSYDTTRLAYPFNYWNAVGCWGAMTLALALPLSAHARRRWLRAAALCIASLAPVVVYLTYSRTAALGVVLVVVLVVALSPQRWFVAANALIAGVGATAAVLTIRGAPEIARGNGTAGRGSVVLVLALVGLLTVAVAFVGPHERLRRVRTPLRAARIALAGSLAAILVVAILAGPRAWDSFQRGSEPAGSDPVQRLTSLSGTRRLLWTAALDSFTDRPLAGIGAGTFEFAWNRDPHRSGHVLDAHSLYLEALAELGIPGALMVIAALAALLAGALRSIRRQTDDTARAVAAGCAVAFVVFCVTAGVDWMWESTAVTCLALVAGTLGAAPPGLPLPRPRWPVRVRVGILAAVAIVVQLPVLVAATEIRTSQRAAGQGRLVDALSSATAAAEAEPWSASAHLQRALVLEQLGQLPAAGAAAARATRLEPVNWQPWLVRGRIDAERGNVAQALADVRRARALNPRAPIFQPGVARALAARSP</sequence>
<gene>
    <name evidence="7" type="ORF">DSM104329_00987</name>
</gene>
<dbReference type="Gene3D" id="1.25.40.10">
    <property type="entry name" value="Tetratricopeptide repeat domain"/>
    <property type="match status" value="1"/>
</dbReference>
<dbReference type="InterPro" id="IPR007016">
    <property type="entry name" value="O-antigen_ligase-rel_domated"/>
</dbReference>
<feature type="transmembrane region" description="Helical" evidence="5">
    <location>
        <begin position="297"/>
        <end position="316"/>
    </location>
</feature>